<feature type="region of interest" description="Disordered" evidence="2">
    <location>
        <begin position="734"/>
        <end position="754"/>
    </location>
</feature>
<feature type="region of interest" description="Disordered" evidence="2">
    <location>
        <begin position="854"/>
        <end position="877"/>
    </location>
</feature>
<dbReference type="PANTHER" id="PTHR18863:SF6">
    <property type="entry name" value="COILED-COIL DOMAIN-CONTAINING PROTEIN 170"/>
    <property type="match status" value="1"/>
</dbReference>
<feature type="coiled-coil region" evidence="1">
    <location>
        <begin position="645"/>
        <end position="724"/>
    </location>
</feature>
<evidence type="ECO:0000313" key="4">
    <source>
        <dbReference type="RefSeq" id="XP_029638249.2"/>
    </source>
</evidence>
<dbReference type="Proteomes" id="UP000515154">
    <property type="component" value="Linkage group LG6"/>
</dbReference>
<feature type="coiled-coil region" evidence="1">
    <location>
        <begin position="483"/>
        <end position="538"/>
    </location>
</feature>
<name>A0A6P7SIN7_9MOLL</name>
<feature type="compositionally biased region" description="Basic and acidic residues" evidence="2">
    <location>
        <begin position="734"/>
        <end position="743"/>
    </location>
</feature>
<keyword evidence="3" id="KW-1185">Reference proteome</keyword>
<gene>
    <name evidence="4" type="primary">LOC115213423</name>
</gene>
<feature type="coiled-coil region" evidence="1">
    <location>
        <begin position="377"/>
        <end position="418"/>
    </location>
</feature>
<proteinExistence type="predicted"/>
<dbReference type="PANTHER" id="PTHR18863">
    <property type="entry name" value="TSEC-2-RELATED"/>
    <property type="match status" value="1"/>
</dbReference>
<dbReference type="AlphaFoldDB" id="A0A6P7SIN7"/>
<dbReference type="Gene3D" id="1.10.287.1490">
    <property type="match status" value="1"/>
</dbReference>
<dbReference type="KEGG" id="osn:115213423"/>
<organism evidence="3 4">
    <name type="scientific">Octopus sinensis</name>
    <name type="common">East Asian common octopus</name>
    <dbReference type="NCBI Taxonomy" id="2607531"/>
    <lineage>
        <taxon>Eukaryota</taxon>
        <taxon>Metazoa</taxon>
        <taxon>Spiralia</taxon>
        <taxon>Lophotrochozoa</taxon>
        <taxon>Mollusca</taxon>
        <taxon>Cephalopoda</taxon>
        <taxon>Coleoidea</taxon>
        <taxon>Octopodiformes</taxon>
        <taxon>Octopoda</taxon>
        <taxon>Incirrata</taxon>
        <taxon>Octopodidae</taxon>
        <taxon>Octopus</taxon>
    </lineage>
</organism>
<accession>A0A6P7SIN7</accession>
<dbReference type="InterPro" id="IPR039139">
    <property type="entry name" value="CCDC170-like"/>
</dbReference>
<sequence>MTTTVYLKAIRIITSQHSHTWHRDINITLRLLSRMMTSYLKDSVGQEKLPSLSNTWNGHAGATLTRISAARSTEDALPFRSNSTNVLSKMDSHSLRPPSPSQTRRSMLDLQEQLKSFKEEMAKKDNLIQQLTSVDDAAHISKSPSKYFDAYVTNSLSQIEQQKLDRTHSELANLQIKNEKLASQLRDYESHVDEKDMKIKELQNQLDISKTTENNLLQTIQTLKQSFQELENRSNKFESVSNRAEIAIATLQKDNRELQDKILNLEARLRKQLDEREQAESQSQNWQMKFNGLVTKTNSILGSQDGSLISYDNLEPFYAKLSDTFQDNAMLRGKLITLTELLNNSEMESKASRETIMRLVSEVGREQKTSSHNSYELNCLKMERDNALEMKKNAERELSHLKDQMLSCQRALDSCQNELKLRENQMSLMNHDMRQSGQSMKTTESQLLLLREQIATILTDHCNVVQATDEDIKQRCQQLMFKNQEYGNQINFCEKEIKKLVDQLESQHNLHQMAIKQLKLTEIKCADLEENLHKNEEELATGDILRSSYKSSKEKYMKCLEELSEIMKMDTITKDTGFDLTIDAILARAEQLVKLESSALAERSTQVYGQQKKLKSLKEQLTSKDLHLDLLRKKISNLEELLHGRSDLEKERDSETMRVRKLEKVIEKYKAQLKESMSEKTDLKARLLESSDLKVHSLEQEKDLEELAKEVEELKKIRIKQAQRISSLEIKCKSQEEEKKDKSTSSQNTIHSLSSELHTTKNALTAITNREKQLLDFRNVIGRMLGLDLTTLAIPDYEIISRLEKLIQSHHMIAVPHMSVAQLEDGFISGYEEAVQDREKRTQTAGAYARRWMDQRRRRARARSVSPVQVKRDPRSY</sequence>
<keyword evidence="1" id="KW-0175">Coiled coil</keyword>
<evidence type="ECO:0000313" key="3">
    <source>
        <dbReference type="Proteomes" id="UP000515154"/>
    </source>
</evidence>
<dbReference type="SUPFAM" id="SSF57997">
    <property type="entry name" value="Tropomyosin"/>
    <property type="match status" value="1"/>
</dbReference>
<protein>
    <submittedName>
        <fullName evidence="4">Coiled-coil domain-containing protein 170-like</fullName>
    </submittedName>
</protein>
<reference evidence="4" key="1">
    <citation type="submission" date="2025-08" db="UniProtKB">
        <authorList>
            <consortium name="RefSeq"/>
        </authorList>
    </citation>
    <scope>IDENTIFICATION</scope>
</reference>
<feature type="coiled-coil region" evidence="1">
    <location>
        <begin position="164"/>
        <end position="289"/>
    </location>
</feature>
<feature type="coiled-coil region" evidence="1">
    <location>
        <begin position="107"/>
        <end position="134"/>
    </location>
</feature>
<dbReference type="RefSeq" id="XP_029638249.2">
    <property type="nucleotide sequence ID" value="XM_029782389.2"/>
</dbReference>
<feature type="compositionally biased region" description="Polar residues" evidence="2">
    <location>
        <begin position="744"/>
        <end position="754"/>
    </location>
</feature>
<evidence type="ECO:0000256" key="1">
    <source>
        <dbReference type="SAM" id="Coils"/>
    </source>
</evidence>
<evidence type="ECO:0000256" key="2">
    <source>
        <dbReference type="SAM" id="MobiDB-lite"/>
    </source>
</evidence>